<dbReference type="PANTHER" id="PTHR35936">
    <property type="entry name" value="MEMBRANE-BOUND LYTIC MUREIN TRANSGLYCOSYLASE F"/>
    <property type="match status" value="1"/>
</dbReference>
<dbReference type="SUPFAM" id="SSF53850">
    <property type="entry name" value="Periplasmic binding protein-like II"/>
    <property type="match status" value="1"/>
</dbReference>
<dbReference type="SMART" id="SM00062">
    <property type="entry name" value="PBPb"/>
    <property type="match status" value="1"/>
</dbReference>
<dbReference type="RefSeq" id="WP_147065203.1">
    <property type="nucleotide sequence ID" value="NZ_BAAARO010000013.1"/>
</dbReference>
<dbReference type="InterPro" id="IPR001638">
    <property type="entry name" value="Solute-binding_3/MltF_N"/>
</dbReference>
<evidence type="ECO:0000256" key="1">
    <source>
        <dbReference type="ARBA" id="ARBA00022729"/>
    </source>
</evidence>
<reference evidence="4 5" key="1">
    <citation type="submission" date="2019-07" db="EMBL/GenBank/DDBJ databases">
        <title>Whole genome shotgun sequence of Terrabacter aerolatus NBRC 106305.</title>
        <authorList>
            <person name="Hosoyama A."/>
            <person name="Uohara A."/>
            <person name="Ohji S."/>
            <person name="Ichikawa N."/>
        </authorList>
    </citation>
    <scope>NUCLEOTIDE SEQUENCE [LARGE SCALE GENOMIC DNA]</scope>
    <source>
        <strain evidence="4 5">NBRC 106305</strain>
    </source>
</reference>
<sequence>MRSRSVLTVLLATVLSAVLAACSSTGAGGGSDLQAVKDAGVLKVGTEGTYSPFSFHDPKTNALTGYDVEVAQAVAGKLGVKVEYVETPWDSIFAGLAADRFDVVVNQVTKNPERAGLYGLSSTYTWSEGVIATRADDASITSLAGLKGKSSAQSLTSNWSKVAKDAGAQVESVEGFTQAITLLKQSRVDATVNDSLAVLEYLKSTGDRSVKIAAKTGDVSEQVVATRKGSDLVPAIDKALADLEADGTLAKISEKYFSSDVTKRPAASSAS</sequence>
<dbReference type="PANTHER" id="PTHR35936:SF34">
    <property type="entry name" value="ABC TRANSPORTER EXTRACELLULAR-BINDING PROTEIN YCKB-RELATED"/>
    <property type="match status" value="1"/>
</dbReference>
<dbReference type="EMBL" id="BJYX01000006">
    <property type="protein sequence ID" value="GEO29814.1"/>
    <property type="molecule type" value="Genomic_DNA"/>
</dbReference>
<evidence type="ECO:0000259" key="3">
    <source>
        <dbReference type="SMART" id="SM00062"/>
    </source>
</evidence>
<organism evidence="4 5">
    <name type="scientific">Terrabacter aerolatus</name>
    <dbReference type="NCBI Taxonomy" id="422442"/>
    <lineage>
        <taxon>Bacteria</taxon>
        <taxon>Bacillati</taxon>
        <taxon>Actinomycetota</taxon>
        <taxon>Actinomycetes</taxon>
        <taxon>Micrococcales</taxon>
        <taxon>Intrasporangiaceae</taxon>
        <taxon>Terrabacter</taxon>
    </lineage>
</organism>
<keyword evidence="1 2" id="KW-0732">Signal</keyword>
<dbReference type="OrthoDB" id="9814902at2"/>
<proteinExistence type="predicted"/>
<protein>
    <recommendedName>
        <fullName evidence="3">Solute-binding protein family 3/N-terminal domain-containing protein</fullName>
    </recommendedName>
</protein>
<feature type="chain" id="PRO_5022001102" description="Solute-binding protein family 3/N-terminal domain-containing protein" evidence="2">
    <location>
        <begin position="21"/>
        <end position="271"/>
    </location>
</feature>
<name>A0A512D021_9MICO</name>
<evidence type="ECO:0000313" key="4">
    <source>
        <dbReference type="EMBL" id="GEO29814.1"/>
    </source>
</evidence>
<evidence type="ECO:0000256" key="2">
    <source>
        <dbReference type="SAM" id="SignalP"/>
    </source>
</evidence>
<dbReference type="CDD" id="cd13711">
    <property type="entry name" value="PBP2_Ngo0372_TcyA"/>
    <property type="match status" value="1"/>
</dbReference>
<comment type="caution">
    <text evidence="4">The sequence shown here is derived from an EMBL/GenBank/DDBJ whole genome shotgun (WGS) entry which is preliminary data.</text>
</comment>
<feature type="domain" description="Solute-binding protein family 3/N-terminal" evidence="3">
    <location>
        <begin position="41"/>
        <end position="260"/>
    </location>
</feature>
<accession>A0A512D021</accession>
<gene>
    <name evidence="4" type="ORF">TAE01_16240</name>
</gene>
<dbReference type="Gene3D" id="3.40.190.10">
    <property type="entry name" value="Periplasmic binding protein-like II"/>
    <property type="match status" value="2"/>
</dbReference>
<dbReference type="Pfam" id="PF00497">
    <property type="entry name" value="SBP_bac_3"/>
    <property type="match status" value="1"/>
</dbReference>
<dbReference type="Proteomes" id="UP000321534">
    <property type="component" value="Unassembled WGS sequence"/>
</dbReference>
<feature type="signal peptide" evidence="2">
    <location>
        <begin position="1"/>
        <end position="20"/>
    </location>
</feature>
<dbReference type="PROSITE" id="PS51257">
    <property type="entry name" value="PROKAR_LIPOPROTEIN"/>
    <property type="match status" value="1"/>
</dbReference>
<keyword evidence="5" id="KW-1185">Reference proteome</keyword>
<evidence type="ECO:0000313" key="5">
    <source>
        <dbReference type="Proteomes" id="UP000321534"/>
    </source>
</evidence>
<dbReference type="AlphaFoldDB" id="A0A512D021"/>